<dbReference type="Gene3D" id="1.10.10.60">
    <property type="entry name" value="Homeodomain-like"/>
    <property type="match status" value="2"/>
</dbReference>
<evidence type="ECO:0000259" key="4">
    <source>
        <dbReference type="PROSITE" id="PS01124"/>
    </source>
</evidence>
<dbReference type="InterPro" id="IPR018060">
    <property type="entry name" value="HTH_AraC"/>
</dbReference>
<keyword evidence="2" id="KW-0238">DNA-binding</keyword>
<dbReference type="InterPro" id="IPR050204">
    <property type="entry name" value="AraC_XylS_family_regulators"/>
</dbReference>
<dbReference type="RefSeq" id="WP_406751228.1">
    <property type="nucleotide sequence ID" value="NZ_JBEWZH010000005.1"/>
</dbReference>
<evidence type="ECO:0000256" key="1">
    <source>
        <dbReference type="ARBA" id="ARBA00023015"/>
    </source>
</evidence>
<accession>A0ABW8RUU1</accession>
<dbReference type="Pfam" id="PF12833">
    <property type="entry name" value="HTH_18"/>
    <property type="match status" value="1"/>
</dbReference>
<dbReference type="SUPFAM" id="SSF46689">
    <property type="entry name" value="Homeodomain-like"/>
    <property type="match status" value="1"/>
</dbReference>
<comment type="caution">
    <text evidence="5">The sequence shown here is derived from an EMBL/GenBank/DDBJ whole genome shotgun (WGS) entry which is preliminary data.</text>
</comment>
<name>A0ABW8RUU1_9BACT</name>
<dbReference type="EMBL" id="JBEWZH010000005">
    <property type="protein sequence ID" value="MFL0162371.1"/>
    <property type="molecule type" value="Genomic_DNA"/>
</dbReference>
<evidence type="ECO:0000313" key="5">
    <source>
        <dbReference type="EMBL" id="MFL0162371.1"/>
    </source>
</evidence>
<dbReference type="PROSITE" id="PS01124">
    <property type="entry name" value="HTH_ARAC_FAMILY_2"/>
    <property type="match status" value="1"/>
</dbReference>
<dbReference type="Pfam" id="PF20240">
    <property type="entry name" value="DUF6597"/>
    <property type="match status" value="1"/>
</dbReference>
<dbReference type="Proteomes" id="UP001623558">
    <property type="component" value="Unassembled WGS sequence"/>
</dbReference>
<evidence type="ECO:0000256" key="3">
    <source>
        <dbReference type="ARBA" id="ARBA00023163"/>
    </source>
</evidence>
<sequence length="271" mass="31534">MIKTIAPTSPILSKYIECFYIYEGKFNSVFSYVAFPHFNTGLSFFKGASVHRQNWSLQISENTDVGVHIEILGKYVKPVFLEYKGQLKEISIVFKPVGLNRFFKDNYLSLAPKFSQELKNDVWGKFGENLFSSDDDISKIESFLLSQFCDNQEVSSIENSLKLLENSNEQISISDIANKAGLNLKTFQRQFQKHMGCSPVEYRRIYRFRSTLTNKLNSTQIKNLTEITYEEGYYDQSYLIKEFRKITNHNPKDFFKSTSKVDGDKIIWEIK</sequence>
<dbReference type="SMART" id="SM00342">
    <property type="entry name" value="HTH_ARAC"/>
    <property type="match status" value="1"/>
</dbReference>
<keyword evidence="3" id="KW-0804">Transcription</keyword>
<keyword evidence="6" id="KW-1185">Reference proteome</keyword>
<gene>
    <name evidence="5" type="ORF">U0R11_08210</name>
</gene>
<reference evidence="5 6" key="1">
    <citation type="submission" date="2024-07" db="EMBL/GenBank/DDBJ databases">
        <authorList>
            <person name="Pitt A."/>
            <person name="Hahn M.W."/>
        </authorList>
    </citation>
    <scope>NUCLEOTIDE SEQUENCE [LARGE SCALE GENOMIC DNA]</scope>
    <source>
        <strain evidence="5 6">1-SAACH-A3</strain>
    </source>
</reference>
<evidence type="ECO:0000256" key="2">
    <source>
        <dbReference type="ARBA" id="ARBA00023125"/>
    </source>
</evidence>
<organism evidence="5 6">
    <name type="scientific">Aquirufa salirivi</name>
    <dbReference type="NCBI Taxonomy" id="3104729"/>
    <lineage>
        <taxon>Bacteria</taxon>
        <taxon>Pseudomonadati</taxon>
        <taxon>Bacteroidota</taxon>
        <taxon>Cytophagia</taxon>
        <taxon>Cytophagales</taxon>
        <taxon>Flectobacillaceae</taxon>
        <taxon>Aquirufa</taxon>
    </lineage>
</organism>
<dbReference type="InterPro" id="IPR046532">
    <property type="entry name" value="DUF6597"/>
</dbReference>
<dbReference type="PANTHER" id="PTHR46796:SF13">
    <property type="entry name" value="HTH-TYPE TRANSCRIPTIONAL ACTIVATOR RHAS"/>
    <property type="match status" value="1"/>
</dbReference>
<dbReference type="PANTHER" id="PTHR46796">
    <property type="entry name" value="HTH-TYPE TRANSCRIPTIONAL ACTIVATOR RHAS-RELATED"/>
    <property type="match status" value="1"/>
</dbReference>
<feature type="domain" description="HTH araC/xylS-type" evidence="4">
    <location>
        <begin position="158"/>
        <end position="257"/>
    </location>
</feature>
<evidence type="ECO:0000313" key="6">
    <source>
        <dbReference type="Proteomes" id="UP001623558"/>
    </source>
</evidence>
<keyword evidence="1" id="KW-0805">Transcription regulation</keyword>
<proteinExistence type="predicted"/>
<dbReference type="InterPro" id="IPR009057">
    <property type="entry name" value="Homeodomain-like_sf"/>
</dbReference>
<protein>
    <submittedName>
        <fullName evidence="5">AraC family transcriptional regulator</fullName>
    </submittedName>
</protein>